<dbReference type="AlphaFoldDB" id="A0A6J8DIZ8"/>
<reference evidence="1 2" key="1">
    <citation type="submission" date="2020-06" db="EMBL/GenBank/DDBJ databases">
        <authorList>
            <person name="Li R."/>
            <person name="Bekaert M."/>
        </authorList>
    </citation>
    <scope>NUCLEOTIDE SEQUENCE [LARGE SCALE GENOMIC DNA]</scope>
    <source>
        <strain evidence="2">wild</strain>
    </source>
</reference>
<accession>A0A6J8DIZ8</accession>
<proteinExistence type="predicted"/>
<evidence type="ECO:0000313" key="1">
    <source>
        <dbReference type="EMBL" id="CAC5408015.1"/>
    </source>
</evidence>
<dbReference type="Proteomes" id="UP000507470">
    <property type="component" value="Unassembled WGS sequence"/>
</dbReference>
<evidence type="ECO:0000313" key="2">
    <source>
        <dbReference type="Proteomes" id="UP000507470"/>
    </source>
</evidence>
<gene>
    <name evidence="1" type="ORF">MCOR_41440</name>
</gene>
<name>A0A6J8DIZ8_MYTCO</name>
<dbReference type="OrthoDB" id="6159665at2759"/>
<sequence>MVCKRISETQRWQNIGMRSTGMSSKAIRHRMGYHYIVVSRLVSKHIQTMKDLQRFGRPPITSHLDDSSLNKALQRQKSEILSEFKKTQVSSDNLNTRTIASGQASTTVFQPPSFAFKQEGIKIQFNFNTDRFSALRRVEHLLNSDSLDQTLDLQSIVKTELDALNQRNKILKIADRHGANRKRTANKPYSRGGGRGGFNARDFFRGFSKESGPRIDNYNQQNNFQQQYNDGLCFYCKRPGHTARFFPTKEVPSAVLSQHQPLFQVPHLCLNEQVDIEFNSYEYTDGTITELKMDGCITEVSNKPYVINPLTVAISDSKKED</sequence>
<organism evidence="1 2">
    <name type="scientific">Mytilus coruscus</name>
    <name type="common">Sea mussel</name>
    <dbReference type="NCBI Taxonomy" id="42192"/>
    <lineage>
        <taxon>Eukaryota</taxon>
        <taxon>Metazoa</taxon>
        <taxon>Spiralia</taxon>
        <taxon>Lophotrochozoa</taxon>
        <taxon>Mollusca</taxon>
        <taxon>Bivalvia</taxon>
        <taxon>Autobranchia</taxon>
        <taxon>Pteriomorphia</taxon>
        <taxon>Mytilida</taxon>
        <taxon>Mytiloidea</taxon>
        <taxon>Mytilidae</taxon>
        <taxon>Mytilinae</taxon>
        <taxon>Mytilus</taxon>
    </lineage>
</organism>
<protein>
    <submittedName>
        <fullName evidence="1">Uncharacterized protein</fullName>
    </submittedName>
</protein>
<dbReference type="EMBL" id="CACVKT020007498">
    <property type="protein sequence ID" value="CAC5408015.1"/>
    <property type="molecule type" value="Genomic_DNA"/>
</dbReference>
<keyword evidence="2" id="KW-1185">Reference proteome</keyword>